<reference evidence="2" key="1">
    <citation type="journal article" date="2015" name="Nature">
        <title>Complex archaea that bridge the gap between prokaryotes and eukaryotes.</title>
        <authorList>
            <person name="Spang A."/>
            <person name="Saw J.H."/>
            <person name="Jorgensen S.L."/>
            <person name="Zaremba-Niedzwiedzka K."/>
            <person name="Martijn J."/>
            <person name="Lind A.E."/>
            <person name="van Eijk R."/>
            <person name="Schleper C."/>
            <person name="Guy L."/>
            <person name="Ettema T.J."/>
        </authorList>
    </citation>
    <scope>NUCLEOTIDE SEQUENCE</scope>
</reference>
<keyword evidence="1" id="KW-1133">Transmembrane helix</keyword>
<dbReference type="EMBL" id="LAZR01016580">
    <property type="protein sequence ID" value="KKM03891.1"/>
    <property type="molecule type" value="Genomic_DNA"/>
</dbReference>
<gene>
    <name evidence="2" type="ORF">LCGC14_1769840</name>
</gene>
<dbReference type="NCBIfam" id="NF033507">
    <property type="entry name" value="Loki-CTERM"/>
    <property type="match status" value="1"/>
</dbReference>
<protein>
    <submittedName>
        <fullName evidence="2">Uncharacterized protein</fullName>
    </submittedName>
</protein>
<comment type="caution">
    <text evidence="2">The sequence shown here is derived from an EMBL/GenBank/DDBJ whole genome shotgun (WGS) entry which is preliminary data.</text>
</comment>
<keyword evidence="1" id="KW-0812">Transmembrane</keyword>
<organism evidence="2">
    <name type="scientific">marine sediment metagenome</name>
    <dbReference type="NCBI Taxonomy" id="412755"/>
    <lineage>
        <taxon>unclassified sequences</taxon>
        <taxon>metagenomes</taxon>
        <taxon>ecological metagenomes</taxon>
    </lineage>
</organism>
<dbReference type="AlphaFoldDB" id="A0A0F9JDJ1"/>
<evidence type="ECO:0000313" key="2">
    <source>
        <dbReference type="EMBL" id="KKM03891.1"/>
    </source>
</evidence>
<keyword evidence="1" id="KW-0472">Membrane</keyword>
<evidence type="ECO:0000256" key="1">
    <source>
        <dbReference type="SAM" id="Phobius"/>
    </source>
</evidence>
<accession>A0A0F9JDJ1</accession>
<proteinExistence type="predicted"/>
<feature type="transmembrane region" description="Helical" evidence="1">
    <location>
        <begin position="141"/>
        <end position="169"/>
    </location>
</feature>
<name>A0A0F9JDJ1_9ZZZZ</name>
<sequence length="178" mass="20308">MNYKKILLLSSLFFLIVPIINVKAFTFVDYIKNGNYAFFLFNLEGGNNTQISVTHQESGNFTLFLFDQRPVESYVKDDKTLNDGIFSNPSIGRVNFSLADNPYINYTNIDPDPKIYYIEVILVGGGPDTYNLTCNKDLTRYYLPIIPGFNLEIVIISSAAIIGILIVLFKRKRVIRQQ</sequence>